<evidence type="ECO:0000313" key="2">
    <source>
        <dbReference type="EMBL" id="EFL51834.1"/>
    </source>
</evidence>
<dbReference type="AlphaFoldDB" id="E1JUS0"/>
<evidence type="ECO:0000256" key="1">
    <source>
        <dbReference type="SAM" id="MobiDB-lite"/>
    </source>
</evidence>
<sequence length="517" mass="55721">MNVPDPQSGIALDRESILTAVHARVSQEEAIHGAGGHGKGETSVFARLNLADFEARQLLADDLPPLAWTFTDFMLTQNVGLLVGPPGTGKSFFALLLASAVACGRGCEGILEAGVRGRVLVLAGEEDARIIPRRLRRLRDHLLPDGYGRDSNADSDEADFLENLIVVPLAGQRLRLLDKDGPGAPATTNVFDDLVSLCRGKNLQLVVIDPQSRFYGLDENDNSASTVYIEILERLAAETGASILCLHHVNKTAMVKKDGFRVALGQGAARGASGFTGAVRAQMNLVTLTAEEARRELDLTGPIEEGEYLALAFPKCSYGPPRPVVFLKRLPGGVLVAVEAPERVEQKEAEAAILEWIVTKVREHAEQGKEALTIRDLGRFSSEWKDIPGTSRQRVEDAARVAVLDGSLFTVTRANKSGRKTEYLSLSPDVPEAPREAPSFEAPEAPRSAQNARAVLIPNDSGILRSAQEKKRPDEFQPSKTRINRDVPEAPEAPLLKKERAGALGAASPLLSGGLPQ</sequence>
<comment type="caution">
    <text evidence="2">The sequence shown here is derived from an EMBL/GenBank/DDBJ whole genome shotgun (WGS) entry which is preliminary data.</text>
</comment>
<dbReference type="SUPFAM" id="SSF52540">
    <property type="entry name" value="P-loop containing nucleoside triphosphate hydrolases"/>
    <property type="match status" value="1"/>
</dbReference>
<dbReference type="OrthoDB" id="186937at2"/>
<dbReference type="eggNOG" id="COG3598">
    <property type="taxonomic scope" value="Bacteria"/>
</dbReference>
<feature type="compositionally biased region" description="Low complexity" evidence="1">
    <location>
        <begin position="502"/>
        <end position="517"/>
    </location>
</feature>
<dbReference type="InterPro" id="IPR027417">
    <property type="entry name" value="P-loop_NTPase"/>
</dbReference>
<feature type="region of interest" description="Disordered" evidence="1">
    <location>
        <begin position="420"/>
        <end position="517"/>
    </location>
</feature>
<feature type="compositionally biased region" description="Basic and acidic residues" evidence="1">
    <location>
        <begin position="467"/>
        <end position="488"/>
    </location>
</feature>
<dbReference type="RefSeq" id="WP_005992364.1">
    <property type="nucleotide sequence ID" value="NZ_AECZ01000007.1"/>
</dbReference>
<evidence type="ECO:0000313" key="3">
    <source>
        <dbReference type="Proteomes" id="UP000006250"/>
    </source>
</evidence>
<gene>
    <name evidence="2" type="ORF">DesfrDRAFT_1369</name>
</gene>
<accession>E1JUS0</accession>
<dbReference type="Proteomes" id="UP000006250">
    <property type="component" value="Unassembled WGS sequence"/>
</dbReference>
<dbReference type="EMBL" id="AECZ01000007">
    <property type="protein sequence ID" value="EFL51834.1"/>
    <property type="molecule type" value="Genomic_DNA"/>
</dbReference>
<dbReference type="STRING" id="596151.DesfrDRAFT_1369"/>
<dbReference type="Pfam" id="PF13481">
    <property type="entry name" value="AAA_25"/>
    <property type="match status" value="1"/>
</dbReference>
<dbReference type="Gene3D" id="3.40.50.300">
    <property type="entry name" value="P-loop containing nucleotide triphosphate hydrolases"/>
    <property type="match status" value="1"/>
</dbReference>
<proteinExistence type="predicted"/>
<organism evidence="2 3">
    <name type="scientific">Solidesulfovibrio fructosivorans JJ]</name>
    <dbReference type="NCBI Taxonomy" id="596151"/>
    <lineage>
        <taxon>Bacteria</taxon>
        <taxon>Pseudomonadati</taxon>
        <taxon>Thermodesulfobacteriota</taxon>
        <taxon>Desulfovibrionia</taxon>
        <taxon>Desulfovibrionales</taxon>
        <taxon>Desulfovibrionaceae</taxon>
        <taxon>Solidesulfovibrio</taxon>
    </lineage>
</organism>
<protein>
    <submittedName>
        <fullName evidence="2">RecA-family ATPase-like protein</fullName>
    </submittedName>
</protein>
<name>E1JUS0_SOLFR</name>
<keyword evidence="3" id="KW-1185">Reference proteome</keyword>
<reference evidence="2 3" key="1">
    <citation type="submission" date="2010-08" db="EMBL/GenBank/DDBJ databases">
        <title>The draft genome of Desulfovibrio fructosovorans JJ.</title>
        <authorList>
            <consortium name="US DOE Joint Genome Institute (JGI-PGF)"/>
            <person name="Lucas S."/>
            <person name="Copeland A."/>
            <person name="Lapidus A."/>
            <person name="Cheng J.-F."/>
            <person name="Bruce D."/>
            <person name="Goodwin L."/>
            <person name="Pitluck S."/>
            <person name="Land M.L."/>
            <person name="Hauser L."/>
            <person name="Chang Y.-J."/>
            <person name="Jeffries C."/>
            <person name="Wall J.D."/>
            <person name="Stahl D.A."/>
            <person name="Arkin A.P."/>
            <person name="Dehal P."/>
            <person name="Stolyar S.M."/>
            <person name="Hazen T.C."/>
            <person name="Woyke T.J."/>
        </authorList>
    </citation>
    <scope>NUCLEOTIDE SEQUENCE [LARGE SCALE GENOMIC DNA]</scope>
    <source>
        <strain evidence="2 3">JJ</strain>
    </source>
</reference>